<gene>
    <name evidence="2" type="ORF">CYMTET_30178</name>
</gene>
<evidence type="ECO:0000313" key="2">
    <source>
        <dbReference type="EMBL" id="KAK3260888.1"/>
    </source>
</evidence>
<sequence>MAQVWDLEAGTVLHNSSILCAAALTCLALDPSFPRLAVGAADGVVRFFDLSTPAYRQVQVMDVGNAVEKQIAAKLSQQVAAAAGPKGTRVISCAPQWKSPAPPEGDLQAQAVSWGGCAVGSLFYATSLAAHQGAEGWSPMMAQAPCLMVALPGALALVDTHTYNVERLCTFEGQMLGEASHSGAGVLVECCVASAFQAKVCVLTWQSRGSTGSPQGLSQPAGAPEVGSTANQMSALDLSSEPLSVFPTGGAQKGPACAKKAMRSGERGAMTWVASTKISTFTGPAAITVIKQCTHFAAQ</sequence>
<evidence type="ECO:0000313" key="3">
    <source>
        <dbReference type="Proteomes" id="UP001190700"/>
    </source>
</evidence>
<evidence type="ECO:0000256" key="1">
    <source>
        <dbReference type="SAM" id="MobiDB-lite"/>
    </source>
</evidence>
<name>A0AAE0FJH0_9CHLO</name>
<dbReference type="Gene3D" id="2.130.10.10">
    <property type="entry name" value="YVTN repeat-like/Quinoprotein amine dehydrogenase"/>
    <property type="match status" value="1"/>
</dbReference>
<accession>A0AAE0FJH0</accession>
<feature type="region of interest" description="Disordered" evidence="1">
    <location>
        <begin position="210"/>
        <end position="231"/>
    </location>
</feature>
<comment type="caution">
    <text evidence="2">The sequence shown here is derived from an EMBL/GenBank/DDBJ whole genome shotgun (WGS) entry which is preliminary data.</text>
</comment>
<dbReference type="SUPFAM" id="SSF50998">
    <property type="entry name" value="Quinoprotein alcohol dehydrogenase-like"/>
    <property type="match status" value="1"/>
</dbReference>
<dbReference type="InterPro" id="IPR015943">
    <property type="entry name" value="WD40/YVTN_repeat-like_dom_sf"/>
</dbReference>
<dbReference type="PANTHER" id="PTHR44525">
    <property type="entry name" value="WD REPEAT-CONTAINING PROTEIN 27"/>
    <property type="match status" value="1"/>
</dbReference>
<protein>
    <submittedName>
        <fullName evidence="2">Uncharacterized protein</fullName>
    </submittedName>
</protein>
<reference evidence="2 3" key="1">
    <citation type="journal article" date="2015" name="Genome Biol. Evol.">
        <title>Comparative Genomics of a Bacterivorous Green Alga Reveals Evolutionary Causalities and Consequences of Phago-Mixotrophic Mode of Nutrition.</title>
        <authorList>
            <person name="Burns J.A."/>
            <person name="Paasch A."/>
            <person name="Narechania A."/>
            <person name="Kim E."/>
        </authorList>
    </citation>
    <scope>NUCLEOTIDE SEQUENCE [LARGE SCALE GENOMIC DNA]</scope>
    <source>
        <strain evidence="2 3">PLY_AMNH</strain>
    </source>
</reference>
<keyword evidence="3" id="KW-1185">Reference proteome</keyword>
<dbReference type="PANTHER" id="PTHR44525:SF1">
    <property type="entry name" value="WD REPEAT-CONTAINING PROTEIN 27"/>
    <property type="match status" value="1"/>
</dbReference>
<dbReference type="AlphaFoldDB" id="A0AAE0FJH0"/>
<dbReference type="InterPro" id="IPR011047">
    <property type="entry name" value="Quinoprotein_ADH-like_sf"/>
</dbReference>
<proteinExistence type="predicted"/>
<dbReference type="EMBL" id="LGRX02017343">
    <property type="protein sequence ID" value="KAK3260888.1"/>
    <property type="molecule type" value="Genomic_DNA"/>
</dbReference>
<organism evidence="2 3">
    <name type="scientific">Cymbomonas tetramitiformis</name>
    <dbReference type="NCBI Taxonomy" id="36881"/>
    <lineage>
        <taxon>Eukaryota</taxon>
        <taxon>Viridiplantae</taxon>
        <taxon>Chlorophyta</taxon>
        <taxon>Pyramimonadophyceae</taxon>
        <taxon>Pyramimonadales</taxon>
        <taxon>Pyramimonadaceae</taxon>
        <taxon>Cymbomonas</taxon>
    </lineage>
</organism>
<dbReference type="InterPro" id="IPR042411">
    <property type="entry name" value="WDR27"/>
</dbReference>
<dbReference type="Proteomes" id="UP001190700">
    <property type="component" value="Unassembled WGS sequence"/>
</dbReference>